<dbReference type="RefSeq" id="WP_344803440.1">
    <property type="nucleotide sequence ID" value="NZ_BAABAB010000010.1"/>
</dbReference>
<comment type="caution">
    <text evidence="4">The sequence shown here is derived from an EMBL/GenBank/DDBJ whole genome shotgun (WGS) entry which is preliminary data.</text>
</comment>
<name>A0ABP6ZNZ7_9ACTN</name>
<accession>A0ABP6ZNZ7</accession>
<proteinExistence type="predicted"/>
<evidence type="ECO:0000256" key="1">
    <source>
        <dbReference type="ARBA" id="ARBA00022741"/>
    </source>
</evidence>
<feature type="domain" description="ABC transporter" evidence="3">
    <location>
        <begin position="15"/>
        <end position="250"/>
    </location>
</feature>
<dbReference type="SUPFAM" id="SSF52540">
    <property type="entry name" value="P-loop containing nucleoside triphosphate hydrolases"/>
    <property type="match status" value="1"/>
</dbReference>
<evidence type="ECO:0000256" key="2">
    <source>
        <dbReference type="ARBA" id="ARBA00022840"/>
    </source>
</evidence>
<sequence>MTASTAATRTGGAAVRTVGVVHVYRVFGTDVAALRGVDLDVAPGERVALLGPSGSGKSTLLSVLAGLRRPSAGSVLVDGDDVARFSEGRMYRYRAATGLMLQGAASNLLSYATPAENVRFARTGTRAALGAGRQVLELAGLHDERRTVDRLDRAGQQAVALAVAVMNAPRLLLVDEPTSQLDDDERDHLLDALVEATQQAGTTVVMVTHDEAVAARMQRMIRMRDGRIGAEGLRHEQYAVIGSDGSVQLPEELLATWPAGSTVRVQAASADEIRLLRRADESREQ</sequence>
<dbReference type="InterPro" id="IPR015854">
    <property type="entry name" value="ABC_transpr_LolD-like"/>
</dbReference>
<keyword evidence="2 4" id="KW-0067">ATP-binding</keyword>
<keyword evidence="5" id="KW-1185">Reference proteome</keyword>
<dbReference type="SMART" id="SM00382">
    <property type="entry name" value="AAA"/>
    <property type="match status" value="1"/>
</dbReference>
<reference evidence="5" key="1">
    <citation type="journal article" date="2019" name="Int. J. Syst. Evol. Microbiol.">
        <title>The Global Catalogue of Microorganisms (GCM) 10K type strain sequencing project: providing services to taxonomists for standard genome sequencing and annotation.</title>
        <authorList>
            <consortium name="The Broad Institute Genomics Platform"/>
            <consortium name="The Broad Institute Genome Sequencing Center for Infectious Disease"/>
            <person name="Wu L."/>
            <person name="Ma J."/>
        </authorList>
    </citation>
    <scope>NUCLEOTIDE SEQUENCE [LARGE SCALE GENOMIC DNA]</scope>
    <source>
        <strain evidence="5">JCM 16929</strain>
    </source>
</reference>
<gene>
    <name evidence="4" type="ORF">GCM10022236_17410</name>
</gene>
<dbReference type="PROSITE" id="PS50893">
    <property type="entry name" value="ABC_TRANSPORTER_2"/>
    <property type="match status" value="1"/>
</dbReference>
<dbReference type="Gene3D" id="3.40.50.300">
    <property type="entry name" value="P-loop containing nucleotide triphosphate hydrolases"/>
    <property type="match status" value="1"/>
</dbReference>
<evidence type="ECO:0000313" key="5">
    <source>
        <dbReference type="Proteomes" id="UP001501490"/>
    </source>
</evidence>
<dbReference type="InterPro" id="IPR003439">
    <property type="entry name" value="ABC_transporter-like_ATP-bd"/>
</dbReference>
<dbReference type="EMBL" id="BAABAB010000010">
    <property type="protein sequence ID" value="GAA3615825.1"/>
    <property type="molecule type" value="Genomic_DNA"/>
</dbReference>
<dbReference type="InterPro" id="IPR003593">
    <property type="entry name" value="AAA+_ATPase"/>
</dbReference>
<evidence type="ECO:0000259" key="3">
    <source>
        <dbReference type="PROSITE" id="PS50893"/>
    </source>
</evidence>
<dbReference type="PANTHER" id="PTHR24220">
    <property type="entry name" value="IMPORT ATP-BINDING PROTEIN"/>
    <property type="match status" value="1"/>
</dbReference>
<evidence type="ECO:0000313" key="4">
    <source>
        <dbReference type="EMBL" id="GAA3615825.1"/>
    </source>
</evidence>
<protein>
    <submittedName>
        <fullName evidence="4">ABC transporter ATP-binding protein</fullName>
    </submittedName>
</protein>
<dbReference type="InterPro" id="IPR027417">
    <property type="entry name" value="P-loop_NTPase"/>
</dbReference>
<dbReference type="Pfam" id="PF00005">
    <property type="entry name" value="ABC_tran"/>
    <property type="match status" value="1"/>
</dbReference>
<dbReference type="PANTHER" id="PTHR24220:SF659">
    <property type="entry name" value="TRANSPORTER, PUTATIVE-RELATED"/>
    <property type="match status" value="1"/>
</dbReference>
<organism evidence="4 5">
    <name type="scientific">Microlunatus ginsengisoli</name>
    <dbReference type="NCBI Taxonomy" id="363863"/>
    <lineage>
        <taxon>Bacteria</taxon>
        <taxon>Bacillati</taxon>
        <taxon>Actinomycetota</taxon>
        <taxon>Actinomycetes</taxon>
        <taxon>Propionibacteriales</taxon>
        <taxon>Propionibacteriaceae</taxon>
        <taxon>Microlunatus</taxon>
    </lineage>
</organism>
<dbReference type="Proteomes" id="UP001501490">
    <property type="component" value="Unassembled WGS sequence"/>
</dbReference>
<dbReference type="GO" id="GO:0005524">
    <property type="term" value="F:ATP binding"/>
    <property type="evidence" value="ECO:0007669"/>
    <property type="project" value="UniProtKB-KW"/>
</dbReference>
<keyword evidence="1" id="KW-0547">Nucleotide-binding</keyword>